<dbReference type="PRINTS" id="PR00405">
    <property type="entry name" value="REVINTRACTNG"/>
</dbReference>
<dbReference type="PANTHER" id="PTHR46021">
    <property type="entry name" value="ARF-GAP WITH DUAL PH DOMAIN-CONTAINING PROTEIN 1-LIKE PROTEIN"/>
    <property type="match status" value="1"/>
</dbReference>
<dbReference type="CDD" id="cd13252">
    <property type="entry name" value="PH1_ADAP"/>
    <property type="match status" value="1"/>
</dbReference>
<dbReference type="Gene3D" id="1.10.220.150">
    <property type="entry name" value="Arf GTPase activating protein"/>
    <property type="match status" value="1"/>
</dbReference>
<evidence type="ECO:0000313" key="5">
    <source>
        <dbReference type="Proteomes" id="UP000008144"/>
    </source>
</evidence>
<dbReference type="GO" id="GO:0005886">
    <property type="term" value="C:plasma membrane"/>
    <property type="evidence" value="ECO:0000318"/>
    <property type="project" value="GO_Central"/>
</dbReference>
<dbReference type="FunFam" id="2.30.29.30:FF:000099">
    <property type="entry name" value="Arf-GAP with dual PH domain-containing protein 1"/>
    <property type="match status" value="1"/>
</dbReference>
<feature type="domain" description="PH" evidence="2">
    <location>
        <begin position="254"/>
        <end position="358"/>
    </location>
</feature>
<dbReference type="SMART" id="SM00233">
    <property type="entry name" value="PH"/>
    <property type="match status" value="2"/>
</dbReference>
<evidence type="ECO:0000313" key="4">
    <source>
        <dbReference type="Ensembl" id="ENSCINP00000014343.3"/>
    </source>
</evidence>
<keyword evidence="1" id="KW-0479">Metal-binding</keyword>
<feature type="domain" description="PH" evidence="2">
    <location>
        <begin position="133"/>
        <end position="235"/>
    </location>
</feature>
<keyword evidence="1" id="KW-0862">Zinc</keyword>
<reference evidence="4" key="3">
    <citation type="submission" date="2025-08" db="UniProtKB">
        <authorList>
            <consortium name="Ensembl"/>
        </authorList>
    </citation>
    <scope>IDENTIFICATION</scope>
</reference>
<keyword evidence="5" id="KW-1185">Reference proteome</keyword>
<dbReference type="SUPFAM" id="SSF57863">
    <property type="entry name" value="ArfGap/RecO-like zinc finger"/>
    <property type="match status" value="1"/>
</dbReference>
<dbReference type="PROSITE" id="PS50003">
    <property type="entry name" value="PH_DOMAIN"/>
    <property type="match status" value="2"/>
</dbReference>
<organism evidence="4 5">
    <name type="scientific">Ciona intestinalis</name>
    <name type="common">Transparent sea squirt</name>
    <name type="synonym">Ascidia intestinalis</name>
    <dbReference type="NCBI Taxonomy" id="7719"/>
    <lineage>
        <taxon>Eukaryota</taxon>
        <taxon>Metazoa</taxon>
        <taxon>Chordata</taxon>
        <taxon>Tunicata</taxon>
        <taxon>Ascidiacea</taxon>
        <taxon>Phlebobranchia</taxon>
        <taxon>Cionidae</taxon>
        <taxon>Ciona</taxon>
    </lineage>
</organism>
<dbReference type="InterPro" id="IPR011993">
    <property type="entry name" value="PH-like_dom_sf"/>
</dbReference>
<proteinExistence type="predicted"/>
<dbReference type="Pfam" id="PF00169">
    <property type="entry name" value="PH"/>
    <property type="match status" value="2"/>
</dbReference>
<reference evidence="4" key="2">
    <citation type="journal article" date="2008" name="Genome Biol.">
        <title>Improved genome assembly and evidence-based global gene model set for the chordate Ciona intestinalis: new insight into intron and operon populations.</title>
        <authorList>
            <person name="Satou Y."/>
            <person name="Mineta K."/>
            <person name="Ogasawara M."/>
            <person name="Sasakura Y."/>
            <person name="Shoguchi E."/>
            <person name="Ueno K."/>
            <person name="Yamada L."/>
            <person name="Matsumoto J."/>
            <person name="Wasserscheid J."/>
            <person name="Dewar K."/>
            <person name="Wiley G.B."/>
            <person name="Macmil S.L."/>
            <person name="Roe B.A."/>
            <person name="Zeller R.W."/>
            <person name="Hastings K.E."/>
            <person name="Lemaire P."/>
            <person name="Lindquist E."/>
            <person name="Endo T."/>
            <person name="Hotta K."/>
            <person name="Inaba K."/>
        </authorList>
    </citation>
    <scope>NUCLEOTIDE SEQUENCE [LARGE SCALE GENOMIC DNA]</scope>
    <source>
        <strain evidence="4">wild type</strain>
    </source>
</reference>
<evidence type="ECO:0000256" key="1">
    <source>
        <dbReference type="PROSITE-ProRule" id="PRU00288"/>
    </source>
</evidence>
<dbReference type="Pfam" id="PF01412">
    <property type="entry name" value="ArfGap"/>
    <property type="match status" value="1"/>
</dbReference>
<reference evidence="5" key="1">
    <citation type="journal article" date="2002" name="Science">
        <title>The draft genome of Ciona intestinalis: insights into chordate and vertebrate origins.</title>
        <authorList>
            <person name="Dehal P."/>
            <person name="Satou Y."/>
            <person name="Campbell R.K."/>
            <person name="Chapman J."/>
            <person name="Degnan B."/>
            <person name="De Tomaso A."/>
            <person name="Davidson B."/>
            <person name="Di Gregorio A."/>
            <person name="Gelpke M."/>
            <person name="Goodstein D.M."/>
            <person name="Harafuji N."/>
            <person name="Hastings K.E."/>
            <person name="Ho I."/>
            <person name="Hotta K."/>
            <person name="Huang W."/>
            <person name="Kawashima T."/>
            <person name="Lemaire P."/>
            <person name="Martinez D."/>
            <person name="Meinertzhagen I.A."/>
            <person name="Necula S."/>
            <person name="Nonaka M."/>
            <person name="Putnam N."/>
            <person name="Rash S."/>
            <person name="Saiga H."/>
            <person name="Satake M."/>
            <person name="Terry A."/>
            <person name="Yamada L."/>
            <person name="Wang H.G."/>
            <person name="Awazu S."/>
            <person name="Azumi K."/>
            <person name="Boore J."/>
            <person name="Branno M."/>
            <person name="Chin-Bow S."/>
            <person name="DeSantis R."/>
            <person name="Doyle S."/>
            <person name="Francino P."/>
            <person name="Keys D.N."/>
            <person name="Haga S."/>
            <person name="Hayashi H."/>
            <person name="Hino K."/>
            <person name="Imai K.S."/>
            <person name="Inaba K."/>
            <person name="Kano S."/>
            <person name="Kobayashi K."/>
            <person name="Kobayashi M."/>
            <person name="Lee B.I."/>
            <person name="Makabe K.W."/>
            <person name="Manohar C."/>
            <person name="Matassi G."/>
            <person name="Medina M."/>
            <person name="Mochizuki Y."/>
            <person name="Mount S."/>
            <person name="Morishita T."/>
            <person name="Miura S."/>
            <person name="Nakayama A."/>
            <person name="Nishizaka S."/>
            <person name="Nomoto H."/>
            <person name="Ohta F."/>
            <person name="Oishi K."/>
            <person name="Rigoutsos I."/>
            <person name="Sano M."/>
            <person name="Sasaki A."/>
            <person name="Sasakura Y."/>
            <person name="Shoguchi E."/>
            <person name="Shin-i T."/>
            <person name="Spagnuolo A."/>
            <person name="Stainier D."/>
            <person name="Suzuki M.M."/>
            <person name="Tassy O."/>
            <person name="Takatori N."/>
            <person name="Tokuoka M."/>
            <person name="Yagi K."/>
            <person name="Yoshizaki F."/>
            <person name="Wada S."/>
            <person name="Zhang C."/>
            <person name="Hyatt P.D."/>
            <person name="Larimer F."/>
            <person name="Detter C."/>
            <person name="Doggett N."/>
            <person name="Glavina T."/>
            <person name="Hawkins T."/>
            <person name="Richardson P."/>
            <person name="Lucas S."/>
            <person name="Kohara Y."/>
            <person name="Levine M."/>
            <person name="Satoh N."/>
            <person name="Rokhsar D.S."/>
        </authorList>
    </citation>
    <scope>NUCLEOTIDE SEQUENCE [LARGE SCALE GENOMIC DNA]</scope>
</reference>
<evidence type="ECO:0000259" key="3">
    <source>
        <dbReference type="PROSITE" id="PS50115"/>
    </source>
</evidence>
<evidence type="ECO:0008006" key="6">
    <source>
        <dbReference type="Google" id="ProtNLM"/>
    </source>
</evidence>
<dbReference type="Proteomes" id="UP000008144">
    <property type="component" value="Chromosome 9"/>
</dbReference>
<dbReference type="SMART" id="SM00105">
    <property type="entry name" value="ArfGap"/>
    <property type="match status" value="1"/>
</dbReference>
<dbReference type="Ensembl" id="ENSCINT00000014343.3">
    <property type="protein sequence ID" value="ENSCINP00000014343.3"/>
    <property type="gene ID" value="ENSCING00000006984.3"/>
</dbReference>
<dbReference type="CDD" id="cd01251">
    <property type="entry name" value="PH2_ADAP"/>
    <property type="match status" value="1"/>
</dbReference>
<dbReference type="GO" id="GO:1902936">
    <property type="term" value="F:phosphatidylinositol bisphosphate binding"/>
    <property type="evidence" value="ECO:0007669"/>
    <property type="project" value="InterPro"/>
</dbReference>
<dbReference type="PANTHER" id="PTHR46021:SF2">
    <property type="entry name" value="ARF-GAP WITH DUAL PH DOMAIN-CONTAINING PROTEIN 1"/>
    <property type="match status" value="1"/>
</dbReference>
<dbReference type="PROSITE" id="PS50115">
    <property type="entry name" value="ARFGAP"/>
    <property type="match status" value="1"/>
</dbReference>
<dbReference type="EMBL" id="EAAA01002946">
    <property type="status" value="NOT_ANNOTATED_CDS"/>
    <property type="molecule type" value="Genomic_DNA"/>
</dbReference>
<dbReference type="GO" id="GO:0005547">
    <property type="term" value="F:phosphatidylinositol-3,4,5-trisphosphate binding"/>
    <property type="evidence" value="ECO:0000318"/>
    <property type="project" value="GO_Central"/>
</dbReference>
<sequence>GEMEGNDPTVGINTEAAKPGNKTCAECYARDPQFASLTFGVFICGECSRFHRELSNGPNKVVEISKHQWSNDEVTFFNAQGNGNVNSEFEKELPIFYHRPDKDDPTIIREQWIRAKYEREEFKLTSQQSSYNQGSKTGALFKRGKDNGRYHRRKFILKEPEGVLKYFIRYSDKTPKDVIPIKDLVSIYVVPGKMGNENGMQLTYEKNGTRRNIYVYGEDGKTTSDWYHAIRASMVKHKYENFPVNEAQRYLNIKMIKEGWMSKTGPKAKEKFRQRWFSLVGTLIWYYNEPLDPHPIGFIPLGSKTFGYGIMKGLPLRITVEDYSCGITVHTPDRVYALICSDIKSRDEWYTAIDQVSLYLIAVLESCTNMWVQPGIGRLG</sequence>
<evidence type="ECO:0000259" key="2">
    <source>
        <dbReference type="PROSITE" id="PS50003"/>
    </source>
</evidence>
<dbReference type="InterPro" id="IPR037278">
    <property type="entry name" value="ARFGAP/RecO"/>
</dbReference>
<dbReference type="InParanoid" id="F6SY80"/>
<dbReference type="HOGENOM" id="CLU_061583_0_0_1"/>
<dbReference type="InterPro" id="IPR037851">
    <property type="entry name" value="PH2_ADAP"/>
</dbReference>
<feature type="domain" description="Arf-GAP" evidence="3">
    <location>
        <begin position="1"/>
        <end position="131"/>
    </location>
</feature>
<accession>F6SY80</accession>
<dbReference type="SUPFAM" id="SSF50729">
    <property type="entry name" value="PH domain-like"/>
    <property type="match status" value="2"/>
</dbReference>
<dbReference type="InterPro" id="IPR038508">
    <property type="entry name" value="ArfGAP_dom_sf"/>
</dbReference>
<dbReference type="OMA" id="YYNRNDA"/>
<dbReference type="InterPro" id="IPR001164">
    <property type="entry name" value="ArfGAP_dom"/>
</dbReference>
<name>F6SY80_CIOIN</name>
<dbReference type="GeneTree" id="ENSGT00940000156498"/>
<dbReference type="InterPro" id="IPR001849">
    <property type="entry name" value="PH_domain"/>
</dbReference>
<dbReference type="AlphaFoldDB" id="F6SY80"/>
<dbReference type="GO" id="GO:0005737">
    <property type="term" value="C:cytoplasm"/>
    <property type="evidence" value="ECO:0000318"/>
    <property type="project" value="GO_Central"/>
</dbReference>
<dbReference type="Gene3D" id="2.30.29.30">
    <property type="entry name" value="Pleckstrin-homology domain (PH domain)/Phosphotyrosine-binding domain (PTB)"/>
    <property type="match status" value="2"/>
</dbReference>
<dbReference type="InterPro" id="IPR037849">
    <property type="entry name" value="PH1_ADAP"/>
</dbReference>
<dbReference type="GO" id="GO:0005096">
    <property type="term" value="F:GTPase activator activity"/>
    <property type="evidence" value="ECO:0000318"/>
    <property type="project" value="GO_Central"/>
</dbReference>
<keyword evidence="1" id="KW-0863">Zinc-finger</keyword>
<protein>
    <recommendedName>
        <fullName evidence="6">Zinc finger protein</fullName>
    </recommendedName>
</protein>
<dbReference type="InterPro" id="IPR052589">
    <property type="entry name" value="Arf-GAP_dual-PH_domain"/>
</dbReference>
<dbReference type="STRING" id="7719.ENSCINP00000014343"/>
<dbReference type="GO" id="GO:0008270">
    <property type="term" value="F:zinc ion binding"/>
    <property type="evidence" value="ECO:0007669"/>
    <property type="project" value="UniProtKB-KW"/>
</dbReference>
<reference evidence="4" key="4">
    <citation type="submission" date="2025-09" db="UniProtKB">
        <authorList>
            <consortium name="Ensembl"/>
        </authorList>
    </citation>
    <scope>IDENTIFICATION</scope>
</reference>